<dbReference type="GO" id="GO:0004748">
    <property type="term" value="F:ribonucleoside-diphosphate reductase activity, thioredoxin disulfide as acceptor"/>
    <property type="evidence" value="ECO:0007669"/>
    <property type="project" value="UniProtKB-EC"/>
</dbReference>
<evidence type="ECO:0000313" key="14">
    <source>
        <dbReference type="EMBL" id="ODJ89645.1"/>
    </source>
</evidence>
<keyword evidence="4 11" id="KW-0237">DNA synthesis</keyword>
<dbReference type="InterPro" id="IPR013509">
    <property type="entry name" value="RNR_lsu_N"/>
</dbReference>
<feature type="domain" description="Ribonucleotide reductase large subunit N-terminal" evidence="12">
    <location>
        <begin position="8"/>
        <end position="80"/>
    </location>
</feature>
<evidence type="ECO:0000259" key="12">
    <source>
        <dbReference type="Pfam" id="PF00317"/>
    </source>
</evidence>
<evidence type="ECO:0000256" key="2">
    <source>
        <dbReference type="ARBA" id="ARBA00007405"/>
    </source>
</evidence>
<accession>A0A7Z0VQJ0</accession>
<keyword evidence="5 11" id="KW-0547">Nucleotide-binding</keyword>
<evidence type="ECO:0000256" key="4">
    <source>
        <dbReference type="ARBA" id="ARBA00022634"/>
    </source>
</evidence>
<dbReference type="PRINTS" id="PR01183">
    <property type="entry name" value="RIBORDTASEM1"/>
</dbReference>
<dbReference type="Gene3D" id="3.20.70.20">
    <property type="match status" value="1"/>
</dbReference>
<evidence type="ECO:0000256" key="1">
    <source>
        <dbReference type="ARBA" id="ARBA00001922"/>
    </source>
</evidence>
<comment type="catalytic activity">
    <reaction evidence="10 11">
        <text>a 2'-deoxyribonucleoside 5'-diphosphate + [thioredoxin]-disulfide + H2O = a ribonucleoside 5'-diphosphate + [thioredoxin]-dithiol</text>
        <dbReference type="Rhea" id="RHEA:23252"/>
        <dbReference type="Rhea" id="RHEA-COMP:10698"/>
        <dbReference type="Rhea" id="RHEA-COMP:10700"/>
        <dbReference type="ChEBI" id="CHEBI:15377"/>
        <dbReference type="ChEBI" id="CHEBI:29950"/>
        <dbReference type="ChEBI" id="CHEBI:50058"/>
        <dbReference type="ChEBI" id="CHEBI:57930"/>
        <dbReference type="ChEBI" id="CHEBI:73316"/>
        <dbReference type="EC" id="1.17.4.1"/>
    </reaction>
</comment>
<gene>
    <name evidence="14" type="primary">nrdZ</name>
    <name evidence="14" type="ORF">CODIS_02050</name>
</gene>
<keyword evidence="8" id="KW-1015">Disulfide bond</keyword>
<dbReference type="SUPFAM" id="SSF51998">
    <property type="entry name" value="PFL-like glycyl radical enzymes"/>
    <property type="match status" value="1"/>
</dbReference>
<evidence type="ECO:0000256" key="6">
    <source>
        <dbReference type="ARBA" id="ARBA00023002"/>
    </source>
</evidence>
<evidence type="ECO:0000256" key="5">
    <source>
        <dbReference type="ARBA" id="ARBA00022741"/>
    </source>
</evidence>
<evidence type="ECO:0000256" key="8">
    <source>
        <dbReference type="ARBA" id="ARBA00023157"/>
    </source>
</evidence>
<dbReference type="RefSeq" id="WP_069120923.1">
    <property type="nucleotide sequence ID" value="NZ_MARB01000001.1"/>
</dbReference>
<dbReference type="EMBL" id="MARB01000001">
    <property type="protein sequence ID" value="ODJ89645.1"/>
    <property type="molecule type" value="Genomic_DNA"/>
</dbReference>
<dbReference type="PANTHER" id="PTHR43371">
    <property type="entry name" value="VITAMIN B12-DEPENDENT RIBONUCLEOTIDE REDUCTASE"/>
    <property type="match status" value="1"/>
</dbReference>
<keyword evidence="7" id="KW-0215">Deoxyribonucleotide synthesis</keyword>
<protein>
    <recommendedName>
        <fullName evidence="11">Vitamin B12-dependent ribonucleotide reductase</fullName>
        <ecNumber evidence="11">1.17.4.1</ecNumber>
    </recommendedName>
</protein>
<dbReference type="NCBIfam" id="TIGR02504">
    <property type="entry name" value="NrdJ_Z"/>
    <property type="match status" value="1"/>
</dbReference>
<dbReference type="CDD" id="cd02888">
    <property type="entry name" value="RNR_II_dimer"/>
    <property type="match status" value="1"/>
</dbReference>
<evidence type="ECO:0000256" key="11">
    <source>
        <dbReference type="RuleBase" id="RU364064"/>
    </source>
</evidence>
<dbReference type="GO" id="GO:0005524">
    <property type="term" value="F:ATP binding"/>
    <property type="evidence" value="ECO:0007669"/>
    <property type="project" value="InterPro"/>
</dbReference>
<evidence type="ECO:0000256" key="9">
    <source>
        <dbReference type="ARBA" id="ARBA00023285"/>
    </source>
</evidence>
<dbReference type="InterPro" id="IPR050862">
    <property type="entry name" value="RdRp_reductase_class-2"/>
</dbReference>
<proteinExistence type="inferred from homology"/>
<dbReference type="InterPro" id="IPR013344">
    <property type="entry name" value="RNR_NrdJ/NrdZ"/>
</dbReference>
<keyword evidence="9 11" id="KW-0170">Cobalt</keyword>
<keyword evidence="15" id="KW-1185">Reference proteome</keyword>
<evidence type="ECO:0000256" key="7">
    <source>
        <dbReference type="ARBA" id="ARBA00023116"/>
    </source>
</evidence>
<organism evidence="14 15">
    <name type="scientific">Candidatus Thiodiazotropha endolucinida</name>
    <dbReference type="NCBI Taxonomy" id="1655433"/>
    <lineage>
        <taxon>Bacteria</taxon>
        <taxon>Pseudomonadati</taxon>
        <taxon>Pseudomonadota</taxon>
        <taxon>Gammaproteobacteria</taxon>
        <taxon>Chromatiales</taxon>
        <taxon>Sedimenticolaceae</taxon>
        <taxon>Candidatus Thiodiazotropha</taxon>
    </lineage>
</organism>
<dbReference type="GO" id="GO:0031419">
    <property type="term" value="F:cobalamin binding"/>
    <property type="evidence" value="ECO:0007669"/>
    <property type="project" value="UniProtKB-KW"/>
</dbReference>
<dbReference type="GO" id="GO:0009263">
    <property type="term" value="P:deoxyribonucleotide biosynthetic process"/>
    <property type="evidence" value="ECO:0007669"/>
    <property type="project" value="UniProtKB-KW"/>
</dbReference>
<dbReference type="Proteomes" id="UP000094769">
    <property type="component" value="Unassembled WGS sequence"/>
</dbReference>
<comment type="function">
    <text evidence="11">Catalyzes the reduction of ribonucleotides to deoxyribonucleotides. May function to provide a pool of deoxyribonucleotide precursors for DNA repair during oxygen limitation and/or for immediate growth after restoration of oxygen.</text>
</comment>
<evidence type="ECO:0000313" key="15">
    <source>
        <dbReference type="Proteomes" id="UP000094769"/>
    </source>
</evidence>
<comment type="caution">
    <text evidence="14">The sequence shown here is derived from an EMBL/GenBank/DDBJ whole genome shotgun (WGS) entry which is preliminary data.</text>
</comment>
<feature type="domain" description="Ribonucleotide reductase large subunit C-terminal" evidence="13">
    <location>
        <begin position="87"/>
        <end position="579"/>
    </location>
</feature>
<comment type="cofactor">
    <cofactor evidence="1 11">
        <name>adenosylcob(III)alamin</name>
        <dbReference type="ChEBI" id="CHEBI:18408"/>
    </cofactor>
</comment>
<evidence type="ECO:0000259" key="13">
    <source>
        <dbReference type="Pfam" id="PF02867"/>
    </source>
</evidence>
<dbReference type="AlphaFoldDB" id="A0A7Z0VQJ0"/>
<dbReference type="Pfam" id="PF02867">
    <property type="entry name" value="Ribonuc_red_lgC"/>
    <property type="match status" value="1"/>
</dbReference>
<dbReference type="InterPro" id="IPR000788">
    <property type="entry name" value="RNR_lg_C"/>
</dbReference>
<dbReference type="Pfam" id="PF00317">
    <property type="entry name" value="Ribonuc_red_lgN"/>
    <property type="match status" value="1"/>
</dbReference>
<keyword evidence="6 11" id="KW-0560">Oxidoreductase</keyword>
<keyword evidence="3 11" id="KW-0846">Cobalamin</keyword>
<comment type="similarity">
    <text evidence="2 11">Belongs to the ribonucleoside diphosphate reductase class-2 family.</text>
</comment>
<dbReference type="PANTHER" id="PTHR43371:SF1">
    <property type="entry name" value="RIBONUCLEOSIDE-DIPHOSPHATE REDUCTASE"/>
    <property type="match status" value="1"/>
</dbReference>
<sequence>MPPDPFQSDVSQYIWNSKYRYCDDEGPVDETLDDTWHRVARGIAGIEPHRQSDWTNRFLNILRGFRFLPGGRILAGTGVPYDVTLFNCFVMGRIEDTLEAIFDALKEGALTMQQGGGVGYDFSTLRPRGFPARRVGSIASGPVSFMRIWDAACDTLISTGARRGAMMASLRCDHPDIERFIDAKRHPGELRHFNLSVQVNDDFMQAVDRDDAWPLVFPVRALQGNDQCSDDVVQRVWSDRHQTEPCRILRRVRARDLWERIMRATYEYAEPGVLFIDSINRMNNLAYRERISATNPCGEVPLPTYGACNLGSLNLTTFVKQPFTQRAQLDLHTLDETTTDAVRFLDNVVDLSRFPLEAQRQQAQGTRRIGLGMTGLADALMMLGLNYGHEEARHQAAKVMAQICHTAYRASIELAKEKGAFPYFNQADYLHSPFIRALPDEIQQGIEKHGIRNSHLTAVAPTGTISLFANTTSSGLEPVFDFYYRRKILQPDGKYQTYTLTDYAWRLWQTVCPGKPRPDYFVDCNTLTPDDHLLMQAALQPYVDNAISKTINVPADYPFEQFKSLYKRAYVLGLKGCTTFWPNPVTGEILSVEPDISHHCCSIEREAG</sequence>
<dbReference type="OrthoDB" id="9762933at2"/>
<name>A0A7Z0VQJ0_9GAMM</name>
<evidence type="ECO:0000256" key="3">
    <source>
        <dbReference type="ARBA" id="ARBA00022628"/>
    </source>
</evidence>
<evidence type="ECO:0000256" key="10">
    <source>
        <dbReference type="ARBA" id="ARBA00047754"/>
    </source>
</evidence>
<reference evidence="14 15" key="1">
    <citation type="submission" date="2016-06" db="EMBL/GenBank/DDBJ databases">
        <title>Genome sequence of endosymbiont of Candidatus Endolucinida thiodiazotropha.</title>
        <authorList>
            <person name="Poehlein A."/>
            <person name="Koenig S."/>
            <person name="Heiden S.E."/>
            <person name="Thuermer A."/>
            <person name="Voget S."/>
            <person name="Daniel R."/>
            <person name="Markert S."/>
            <person name="Gros O."/>
            <person name="Schweder T."/>
        </authorList>
    </citation>
    <scope>NUCLEOTIDE SEQUENCE [LARGE SCALE GENOMIC DNA]</scope>
    <source>
        <strain evidence="14 15">COS</strain>
    </source>
</reference>
<dbReference type="EC" id="1.17.4.1" evidence="11"/>
<dbReference type="GO" id="GO:0071897">
    <property type="term" value="P:DNA biosynthetic process"/>
    <property type="evidence" value="ECO:0007669"/>
    <property type="project" value="UniProtKB-KW"/>
</dbReference>